<dbReference type="InterPro" id="IPR005522">
    <property type="entry name" value="IPK"/>
</dbReference>
<evidence type="ECO:0000256" key="2">
    <source>
        <dbReference type="ARBA" id="ARBA00009019"/>
    </source>
</evidence>
<keyword evidence="9" id="KW-1185">Reference proteome</keyword>
<feature type="coiled-coil region" evidence="6">
    <location>
        <begin position="733"/>
        <end position="788"/>
    </location>
</feature>
<feature type="compositionally biased region" description="Basic and acidic residues" evidence="7">
    <location>
        <begin position="41"/>
        <end position="51"/>
    </location>
</feature>
<dbReference type="AlphaFoldDB" id="A0A4S2JWV2"/>
<evidence type="ECO:0000256" key="6">
    <source>
        <dbReference type="SAM" id="Coils"/>
    </source>
</evidence>
<organism evidence="8 9">
    <name type="scientific">Temnothorax longispinosus</name>
    <dbReference type="NCBI Taxonomy" id="300112"/>
    <lineage>
        <taxon>Eukaryota</taxon>
        <taxon>Metazoa</taxon>
        <taxon>Ecdysozoa</taxon>
        <taxon>Arthropoda</taxon>
        <taxon>Hexapoda</taxon>
        <taxon>Insecta</taxon>
        <taxon>Pterygota</taxon>
        <taxon>Neoptera</taxon>
        <taxon>Endopterygota</taxon>
        <taxon>Hymenoptera</taxon>
        <taxon>Apocrita</taxon>
        <taxon>Aculeata</taxon>
        <taxon>Formicoidea</taxon>
        <taxon>Formicidae</taxon>
        <taxon>Myrmicinae</taxon>
        <taxon>Temnothorax</taxon>
    </lineage>
</organism>
<feature type="region of interest" description="Disordered" evidence="7">
    <location>
        <begin position="1087"/>
        <end position="1113"/>
    </location>
</feature>
<dbReference type="Pfam" id="PF03770">
    <property type="entry name" value="IPK"/>
    <property type="match status" value="1"/>
</dbReference>
<reference evidence="8 9" key="1">
    <citation type="journal article" date="2019" name="Philos. Trans. R. Soc. Lond., B, Biol. Sci.">
        <title>Ant behaviour and brain gene expression of defending hosts depend on the ecological success of the intruding social parasite.</title>
        <authorList>
            <person name="Kaur R."/>
            <person name="Stoldt M."/>
            <person name="Jongepier E."/>
            <person name="Feldmeyer B."/>
            <person name="Menzel F."/>
            <person name="Bornberg-Bauer E."/>
            <person name="Foitzik S."/>
        </authorList>
    </citation>
    <scope>NUCLEOTIDE SEQUENCE [LARGE SCALE GENOMIC DNA]</scope>
    <source>
        <tissue evidence="8">Whole body</tissue>
    </source>
</reference>
<protein>
    <submittedName>
        <fullName evidence="8">Cerebellar degeneration-like protein 2</fullName>
    </submittedName>
</protein>
<dbReference type="PANTHER" id="PTHR19232:SF7">
    <property type="entry name" value="CENTROCORTIN, ISOFORM A"/>
    <property type="match status" value="1"/>
</dbReference>
<comment type="similarity">
    <text evidence="2">Belongs to the CDR2 family.</text>
</comment>
<sequence>MECVSRAPASTNGSIHHEALPACGRSPSSKEQTQLSSHDSMGNKDHRRQKDGPGSSSSSTYSAFRQWRRSTSMGSRGNRSSSAGSRSSSSLAKLPNDPATIRKMEQFPLVLSDATMPDEDLSLKFLALNALDLTAPASDVLLKNRLKSWFQLSGHPDGFAPAGPGTVWKRKTGGAENTERIVYETLSKEEALRDCIPRYYREVEYKGDTFIELQDLLFGFNDPHVMDIKMGTRTFLESEVSKTTARPDLYQKMIAVDPDAPTQLEHEQRAVTKLRYMQFREQQSSTCSHGFRIEAMKLPGAPPITDLKKIKSHSEVLDIIRQFLSKREDTRQKILARLKSLRIKIEESKYFETHEVIGSSIFMIFDSEKVGVWLIDFAKTREVPDGRKLTHRRPWEEGNHEEGFLYGLDNLISTIEERLVLFILSNMNHGWRKLEKEFGKKRTWDTPISRDRRHRGSLSARSSTMATSQDLEDDWTMLCHDLDSWTYNGPTSLPRLPHVDWFARGPCGERAPIAPRAHGPGGPSRRRAGSWTWTRSVPLDCIEDVRTAPVTTVAKMSLLSSSIGGVRYHADEDADHNMLQAMSGQSVDMVWDPQTQTNSLEGWDYSIELAYLKSLKGSSSESNLQLAAELGKTLLERNKELENIIKLHQATVEEQTQEIEYMKKQTAALREVNNTRLKVYEQLEVSVQDLERANHHLVIENTSDKKLIKRAAPSSPKSSQEMTETTAANDEEITELLKQLQDVRNQRAREQKKVSELSQQLTTLLQENSALEEQLTEWRNKAQDVKSLQEEISTLEEVRRGQLCGRCLRGMDTRTHDELSIMLDQEEYDDISMAESLISESQRDSELTVQDIGSKNEGTDELDSANPYRVLVEKYQALLEVQRHCQPRRKDTTPATCMSLQEELEMSGEFNNFYPAASEVETATAPESTKTALRIKPENAGKKPFSATPTDFSEAETSSSGFSDETSNKATQTDDRPSGSFLCSIADGEDCKFSIYDDNSPFESRFRKTPEYRQLFSEIFSVLKRAAEAKDEGEKLPLLDDPAPSQTKYDASLQEDLQSEATDDNQSVMSSMVSSVVSEPVFRVQSASPANLKDSQQSGKSSNTAVNQQPGKDASCRMDYVSLNLRVRKKSAAKKNFAKKAAQCNDRSTTPDIIPTTNPKLVPAKPNGGGRRRFRPFNPAEHEHSGAWNGQHNELNGTNGWVKRSTYKM</sequence>
<feature type="compositionally biased region" description="Polar residues" evidence="7">
    <location>
        <begin position="1087"/>
        <end position="1110"/>
    </location>
</feature>
<feature type="region of interest" description="Disordered" evidence="7">
    <location>
        <begin position="708"/>
        <end position="727"/>
    </location>
</feature>
<comment type="caution">
    <text evidence="8">The sequence shown here is derived from an EMBL/GenBank/DDBJ whole genome shotgun (WGS) entry which is preliminary data.</text>
</comment>
<feature type="compositionally biased region" description="Low complexity" evidence="7">
    <location>
        <begin position="69"/>
        <end position="90"/>
    </location>
</feature>
<feature type="compositionally biased region" description="Polar residues" evidence="7">
    <location>
        <begin position="1145"/>
        <end position="1159"/>
    </location>
</feature>
<feature type="region of interest" description="Disordered" evidence="7">
    <location>
        <begin position="1031"/>
        <end position="1072"/>
    </location>
</feature>
<evidence type="ECO:0000256" key="5">
    <source>
        <dbReference type="ARBA" id="ARBA00023054"/>
    </source>
</evidence>
<dbReference type="GO" id="GO:0032958">
    <property type="term" value="P:inositol phosphate biosynthetic process"/>
    <property type="evidence" value="ECO:0007669"/>
    <property type="project" value="InterPro"/>
</dbReference>
<keyword evidence="4" id="KW-0418">Kinase</keyword>
<dbReference type="InterPro" id="IPR026079">
    <property type="entry name" value="CDR2"/>
</dbReference>
<evidence type="ECO:0000313" key="8">
    <source>
        <dbReference type="EMBL" id="TGZ40690.1"/>
    </source>
</evidence>
<evidence type="ECO:0000256" key="1">
    <source>
        <dbReference type="ARBA" id="ARBA00007374"/>
    </source>
</evidence>
<dbReference type="Proteomes" id="UP000310200">
    <property type="component" value="Unassembled WGS sequence"/>
</dbReference>
<dbReference type="GO" id="GO:0016301">
    <property type="term" value="F:kinase activity"/>
    <property type="evidence" value="ECO:0007669"/>
    <property type="project" value="UniProtKB-KW"/>
</dbReference>
<dbReference type="InterPro" id="IPR038286">
    <property type="entry name" value="IPK_sf"/>
</dbReference>
<dbReference type="SUPFAM" id="SSF56104">
    <property type="entry name" value="SAICAR synthase-like"/>
    <property type="match status" value="1"/>
</dbReference>
<feature type="region of interest" description="Disordered" evidence="7">
    <location>
        <begin position="1"/>
        <end position="99"/>
    </location>
</feature>
<feature type="compositionally biased region" description="Polar residues" evidence="7">
    <location>
        <begin position="715"/>
        <end position="727"/>
    </location>
</feature>
<evidence type="ECO:0000313" key="9">
    <source>
        <dbReference type="Proteomes" id="UP000310200"/>
    </source>
</evidence>
<dbReference type="STRING" id="300112.A0A4S2JWV2"/>
<evidence type="ECO:0000256" key="7">
    <source>
        <dbReference type="SAM" id="MobiDB-lite"/>
    </source>
</evidence>
<feature type="compositionally biased region" description="Polar residues" evidence="7">
    <location>
        <begin position="26"/>
        <end position="40"/>
    </location>
</feature>
<feature type="region of interest" description="Disordered" evidence="7">
    <location>
        <begin position="920"/>
        <end position="981"/>
    </location>
</feature>
<feature type="compositionally biased region" description="Polar residues" evidence="7">
    <location>
        <begin position="947"/>
        <end position="971"/>
    </location>
</feature>
<dbReference type="Gene3D" id="3.30.470.160">
    <property type="entry name" value="Inositol polyphosphate kinase"/>
    <property type="match status" value="1"/>
</dbReference>
<dbReference type="EMBL" id="QBLH01003270">
    <property type="protein sequence ID" value="TGZ40690.1"/>
    <property type="molecule type" value="Genomic_DNA"/>
</dbReference>
<accession>A0A4S2JWV2</accession>
<comment type="similarity">
    <text evidence="1">Belongs to the inositol phosphokinase (IPK) family.</text>
</comment>
<proteinExistence type="inferred from homology"/>
<evidence type="ECO:0000256" key="4">
    <source>
        <dbReference type="ARBA" id="ARBA00022777"/>
    </source>
</evidence>
<dbReference type="PANTHER" id="PTHR19232">
    <property type="entry name" value="CENTROCORTIN FAMILY MEMBER"/>
    <property type="match status" value="1"/>
</dbReference>
<keyword evidence="3" id="KW-0808">Transferase</keyword>
<feature type="compositionally biased region" description="Polar residues" evidence="7">
    <location>
        <begin position="1044"/>
        <end position="1056"/>
    </location>
</feature>
<gene>
    <name evidence="8" type="ORF">DBV15_08392</name>
</gene>
<feature type="coiled-coil region" evidence="6">
    <location>
        <begin position="638"/>
        <end position="700"/>
    </location>
</feature>
<keyword evidence="5 6" id="KW-0175">Coiled coil</keyword>
<feature type="region of interest" description="Disordered" evidence="7">
    <location>
        <begin position="1138"/>
        <end position="1170"/>
    </location>
</feature>
<evidence type="ECO:0000256" key="3">
    <source>
        <dbReference type="ARBA" id="ARBA00022679"/>
    </source>
</evidence>
<name>A0A4S2JWV2_9HYME</name>